<dbReference type="EMBL" id="WOWK01000048">
    <property type="protein sequence ID" value="KAF0323858.1"/>
    <property type="molecule type" value="Genomic_DNA"/>
</dbReference>
<reference evidence="2 3" key="1">
    <citation type="submission" date="2019-12" db="EMBL/GenBank/DDBJ databases">
        <title>A genome sequence resource for the geographically widespread anthracnose pathogen Colletotrichum asianum.</title>
        <authorList>
            <person name="Meng Y."/>
        </authorList>
    </citation>
    <scope>NUCLEOTIDE SEQUENCE [LARGE SCALE GENOMIC DNA]</scope>
    <source>
        <strain evidence="2 3">ICMP 18580</strain>
    </source>
</reference>
<gene>
    <name evidence="2" type="ORF">GQ607_008830</name>
</gene>
<evidence type="ECO:0000256" key="1">
    <source>
        <dbReference type="SAM" id="MobiDB-lite"/>
    </source>
</evidence>
<name>A0A8H3ZLL9_9PEZI</name>
<protein>
    <submittedName>
        <fullName evidence="2">Uncharacterized protein</fullName>
    </submittedName>
</protein>
<sequence length="340" mass="37252">MDFRCDYCDDCGVNVQPALGNRENDTSMMLPDGNASPNGRVAVQSHAIGWEAMTTNDGVEYNAQDVNVSYDTELLGNFANSDFFADQSVGVSGINWLSPEYYTNFDWAQPTAVDGTSIPSYDRLHILSSAGNQIVQGPWFDLVAEPLPRIQEPPATSSHDMHDPGQTLGTRHGGSSNGLDSEAIPDPNWDDGMGKTFHSDYSDLHYCLAPIKVNESDMLQILDSILALEFKQEPLLRLGDVKGVLPCPEPLWEKPGLEEISRDNSKTGKKLPPSIGDFGTIVLTYANVNWLRMLTGKCAQESEFSGENSEERGSLEEQGIWGVEQPFADLLASLLQSNSD</sequence>
<dbReference type="AlphaFoldDB" id="A0A8H3ZLL9"/>
<evidence type="ECO:0000313" key="3">
    <source>
        <dbReference type="Proteomes" id="UP000434172"/>
    </source>
</evidence>
<feature type="region of interest" description="Disordered" evidence="1">
    <location>
        <begin position="150"/>
        <end position="190"/>
    </location>
</feature>
<evidence type="ECO:0000313" key="2">
    <source>
        <dbReference type="EMBL" id="KAF0323858.1"/>
    </source>
</evidence>
<organism evidence="2 3">
    <name type="scientific">Colletotrichum asianum</name>
    <dbReference type="NCBI Taxonomy" id="702518"/>
    <lineage>
        <taxon>Eukaryota</taxon>
        <taxon>Fungi</taxon>
        <taxon>Dikarya</taxon>
        <taxon>Ascomycota</taxon>
        <taxon>Pezizomycotina</taxon>
        <taxon>Sordariomycetes</taxon>
        <taxon>Hypocreomycetidae</taxon>
        <taxon>Glomerellales</taxon>
        <taxon>Glomerellaceae</taxon>
        <taxon>Colletotrichum</taxon>
        <taxon>Colletotrichum gloeosporioides species complex</taxon>
    </lineage>
</organism>
<comment type="caution">
    <text evidence="2">The sequence shown here is derived from an EMBL/GenBank/DDBJ whole genome shotgun (WGS) entry which is preliminary data.</text>
</comment>
<accession>A0A8H3ZLL9</accession>
<dbReference type="Proteomes" id="UP000434172">
    <property type="component" value="Unassembled WGS sequence"/>
</dbReference>
<dbReference type="OrthoDB" id="4833235at2759"/>
<proteinExistence type="predicted"/>
<keyword evidence="3" id="KW-1185">Reference proteome</keyword>